<proteinExistence type="predicted"/>
<sequence length="177" mass="20305">MIQEELRDLHRFDGVKGYSSLTNSKVKAGRVDEAIQSLKYISESSFMFQRVPLPNVIPPSLHIVMGLVQRYGFDPLLDMAMELDNKSSTKIEGNEKKAVRTAKGLVTEIRKEHDELARHLESLQNLLEVLERFENGSIHQSRVLQKPYSAEWCLFRDSAMEKSKSFLIRSTELLLVL</sequence>
<gene>
    <name evidence="2" type="ORF">L5515_000842</name>
</gene>
<keyword evidence="1" id="KW-0175">Coiled coil</keyword>
<organism evidence="2 3">
    <name type="scientific">Caenorhabditis briggsae</name>
    <dbReference type="NCBI Taxonomy" id="6238"/>
    <lineage>
        <taxon>Eukaryota</taxon>
        <taxon>Metazoa</taxon>
        <taxon>Ecdysozoa</taxon>
        <taxon>Nematoda</taxon>
        <taxon>Chromadorea</taxon>
        <taxon>Rhabditida</taxon>
        <taxon>Rhabditina</taxon>
        <taxon>Rhabditomorpha</taxon>
        <taxon>Rhabditoidea</taxon>
        <taxon>Rhabditidae</taxon>
        <taxon>Peloderinae</taxon>
        <taxon>Caenorhabditis</taxon>
    </lineage>
</organism>
<evidence type="ECO:0000313" key="2">
    <source>
        <dbReference type="EMBL" id="UMM11675.1"/>
    </source>
</evidence>
<evidence type="ECO:0000313" key="3">
    <source>
        <dbReference type="Proteomes" id="UP000829354"/>
    </source>
</evidence>
<evidence type="ECO:0000256" key="1">
    <source>
        <dbReference type="SAM" id="Coils"/>
    </source>
</evidence>
<dbReference type="Proteomes" id="UP000829354">
    <property type="component" value="Chromosome I"/>
</dbReference>
<keyword evidence="3" id="KW-1185">Reference proteome</keyword>
<accession>A0AAE9E3F8</accession>
<reference evidence="2 3" key="1">
    <citation type="submission" date="2022-04" db="EMBL/GenBank/DDBJ databases">
        <title>Chromosome-level reference genomes for two strains of Caenorhabditis briggsae: an improved platform for comparative genomics.</title>
        <authorList>
            <person name="Stevens L."/>
            <person name="Andersen E."/>
        </authorList>
    </citation>
    <scope>NUCLEOTIDE SEQUENCE [LARGE SCALE GENOMIC DNA]</scope>
    <source>
        <strain evidence="2">VX34</strain>
        <tissue evidence="2">Whole-organism</tissue>
    </source>
</reference>
<feature type="coiled-coil region" evidence="1">
    <location>
        <begin position="106"/>
        <end position="133"/>
    </location>
</feature>
<dbReference type="AlphaFoldDB" id="A0AAE9E3F8"/>
<dbReference type="EMBL" id="CP092620">
    <property type="protein sequence ID" value="UMM11675.1"/>
    <property type="molecule type" value="Genomic_DNA"/>
</dbReference>
<name>A0AAE9E3F8_CAEBR</name>
<protein>
    <submittedName>
        <fullName evidence="2">Uncharacterized protein</fullName>
    </submittedName>
</protein>